<evidence type="ECO:0000313" key="1">
    <source>
        <dbReference type="EMBL" id="GAJ23761.1"/>
    </source>
</evidence>
<gene>
    <name evidence="1" type="ORF">S12H4_59186</name>
</gene>
<reference evidence="1" key="1">
    <citation type="journal article" date="2014" name="Front. Microbiol.">
        <title>High frequency of phylogenetically diverse reductive dehalogenase-homologous genes in deep subseafloor sedimentary metagenomes.</title>
        <authorList>
            <person name="Kawai M."/>
            <person name="Futagami T."/>
            <person name="Toyoda A."/>
            <person name="Takaki Y."/>
            <person name="Nishi S."/>
            <person name="Hori S."/>
            <person name="Arai W."/>
            <person name="Tsubouchi T."/>
            <person name="Morono Y."/>
            <person name="Uchiyama I."/>
            <person name="Ito T."/>
            <person name="Fujiyama A."/>
            <person name="Inagaki F."/>
            <person name="Takami H."/>
        </authorList>
    </citation>
    <scope>NUCLEOTIDE SEQUENCE</scope>
    <source>
        <strain evidence="1">Expedition CK06-06</strain>
    </source>
</reference>
<organism evidence="1">
    <name type="scientific">marine sediment metagenome</name>
    <dbReference type="NCBI Taxonomy" id="412755"/>
    <lineage>
        <taxon>unclassified sequences</taxon>
        <taxon>metagenomes</taxon>
        <taxon>ecological metagenomes</taxon>
    </lineage>
</organism>
<comment type="caution">
    <text evidence="1">The sequence shown here is derived from an EMBL/GenBank/DDBJ whole genome shotgun (WGS) entry which is preliminary data.</text>
</comment>
<name>X1VXJ4_9ZZZZ</name>
<dbReference type="EMBL" id="BARW01038602">
    <property type="protein sequence ID" value="GAJ23761.1"/>
    <property type="molecule type" value="Genomic_DNA"/>
</dbReference>
<accession>X1VXJ4</accession>
<sequence>MRDDGYELSTETKEKISDAAKKLKTAFAKKNSLRTVPLPVIPDHCGNCDHRYNGFAYCNNNENYA</sequence>
<proteinExistence type="predicted"/>
<dbReference type="AlphaFoldDB" id="X1VXJ4"/>
<protein>
    <submittedName>
        <fullName evidence="1">Uncharacterized protein</fullName>
    </submittedName>
</protein>
<feature type="non-terminal residue" evidence="1">
    <location>
        <position position="65"/>
    </location>
</feature>